<keyword evidence="1" id="KW-0472">Membrane</keyword>
<sequence length="255" mass="27957">MLYSVTSPLILPLLFFLFLFDSTRFSLADNSELRAVKGRTLMGFKETPGGGNVTFDCSPSGPCIPCSRSEKSDEKYRCSETGYRIRLKCFPSGSGSKDSESIKERKPRATLEVTDLGVNQHDTDVVISATGQRTLLDHSSKSKGRSNAYVTYRSCIPAVNEEKISVLGFETTEGDSSGCQGPWSYLIMLPVGHFVLDLVLSETVGCPHHICIVDSYWALMLALLLSSGSFIYFRRKRGSAIAGGAPVRLPTNSRF</sequence>
<dbReference type="PANTHER" id="PTHR36336">
    <property type="entry name" value="OS09G0560400 PROTEIN"/>
    <property type="match status" value="1"/>
</dbReference>
<dbReference type="PANTHER" id="PTHR36336:SF1">
    <property type="entry name" value="OS09G0560400 PROTEIN"/>
    <property type="match status" value="1"/>
</dbReference>
<protein>
    <recommendedName>
        <fullName evidence="4">Transmembrane protein</fullName>
    </recommendedName>
</protein>
<feature type="chain" id="PRO_5043340775" description="Transmembrane protein" evidence="2">
    <location>
        <begin position="29"/>
        <end position="255"/>
    </location>
</feature>
<dbReference type="AlphaFoldDB" id="A0AAW2PQ29"/>
<keyword evidence="1" id="KW-0812">Transmembrane</keyword>
<proteinExistence type="predicted"/>
<keyword evidence="2" id="KW-0732">Signal</keyword>
<evidence type="ECO:0008006" key="4">
    <source>
        <dbReference type="Google" id="ProtNLM"/>
    </source>
</evidence>
<keyword evidence="1" id="KW-1133">Transmembrane helix</keyword>
<evidence type="ECO:0000313" key="3">
    <source>
        <dbReference type="EMBL" id="KAL0357967.1"/>
    </source>
</evidence>
<feature type="signal peptide" evidence="2">
    <location>
        <begin position="1"/>
        <end position="28"/>
    </location>
</feature>
<evidence type="ECO:0000256" key="1">
    <source>
        <dbReference type="SAM" id="Phobius"/>
    </source>
</evidence>
<dbReference type="EMBL" id="JACGWM010000008">
    <property type="protein sequence ID" value="KAL0357967.1"/>
    <property type="molecule type" value="Genomic_DNA"/>
</dbReference>
<name>A0AAW2PQ29_9LAMI</name>
<feature type="transmembrane region" description="Helical" evidence="1">
    <location>
        <begin position="216"/>
        <end position="233"/>
    </location>
</feature>
<organism evidence="3">
    <name type="scientific">Sesamum calycinum</name>
    <dbReference type="NCBI Taxonomy" id="2727403"/>
    <lineage>
        <taxon>Eukaryota</taxon>
        <taxon>Viridiplantae</taxon>
        <taxon>Streptophyta</taxon>
        <taxon>Embryophyta</taxon>
        <taxon>Tracheophyta</taxon>
        <taxon>Spermatophyta</taxon>
        <taxon>Magnoliopsida</taxon>
        <taxon>eudicotyledons</taxon>
        <taxon>Gunneridae</taxon>
        <taxon>Pentapetalae</taxon>
        <taxon>asterids</taxon>
        <taxon>lamiids</taxon>
        <taxon>Lamiales</taxon>
        <taxon>Pedaliaceae</taxon>
        <taxon>Sesamum</taxon>
    </lineage>
</organism>
<accession>A0AAW2PQ29</accession>
<gene>
    <name evidence="3" type="ORF">Scaly_1482400</name>
</gene>
<comment type="caution">
    <text evidence="3">The sequence shown here is derived from an EMBL/GenBank/DDBJ whole genome shotgun (WGS) entry which is preliminary data.</text>
</comment>
<reference evidence="3" key="2">
    <citation type="journal article" date="2024" name="Plant">
        <title>Genomic evolution and insights into agronomic trait innovations of Sesamum species.</title>
        <authorList>
            <person name="Miao H."/>
            <person name="Wang L."/>
            <person name="Qu L."/>
            <person name="Liu H."/>
            <person name="Sun Y."/>
            <person name="Le M."/>
            <person name="Wang Q."/>
            <person name="Wei S."/>
            <person name="Zheng Y."/>
            <person name="Lin W."/>
            <person name="Duan Y."/>
            <person name="Cao H."/>
            <person name="Xiong S."/>
            <person name="Wang X."/>
            <person name="Wei L."/>
            <person name="Li C."/>
            <person name="Ma Q."/>
            <person name="Ju M."/>
            <person name="Zhao R."/>
            <person name="Li G."/>
            <person name="Mu C."/>
            <person name="Tian Q."/>
            <person name="Mei H."/>
            <person name="Zhang T."/>
            <person name="Gao T."/>
            <person name="Zhang H."/>
        </authorList>
    </citation>
    <scope>NUCLEOTIDE SEQUENCE</scope>
    <source>
        <strain evidence="3">KEN8</strain>
    </source>
</reference>
<evidence type="ECO:0000256" key="2">
    <source>
        <dbReference type="SAM" id="SignalP"/>
    </source>
</evidence>
<reference evidence="3" key="1">
    <citation type="submission" date="2020-06" db="EMBL/GenBank/DDBJ databases">
        <authorList>
            <person name="Li T."/>
            <person name="Hu X."/>
            <person name="Zhang T."/>
            <person name="Song X."/>
            <person name="Zhang H."/>
            <person name="Dai N."/>
            <person name="Sheng W."/>
            <person name="Hou X."/>
            <person name="Wei L."/>
        </authorList>
    </citation>
    <scope>NUCLEOTIDE SEQUENCE</scope>
    <source>
        <strain evidence="3">KEN8</strain>
        <tissue evidence="3">Leaf</tissue>
    </source>
</reference>